<dbReference type="EMBL" id="BAABME010008130">
    <property type="protein sequence ID" value="GAA0172448.1"/>
    <property type="molecule type" value="Genomic_DNA"/>
</dbReference>
<dbReference type="AlphaFoldDB" id="A0AAV3R930"/>
<dbReference type="GO" id="GO:0005737">
    <property type="term" value="C:cytoplasm"/>
    <property type="evidence" value="ECO:0007669"/>
    <property type="project" value="UniProtKB-ARBA"/>
</dbReference>
<feature type="transmembrane region" description="Helical" evidence="6">
    <location>
        <begin position="203"/>
        <end position="221"/>
    </location>
</feature>
<reference evidence="7 8" key="1">
    <citation type="submission" date="2024-01" db="EMBL/GenBank/DDBJ databases">
        <title>The complete chloroplast genome sequence of Lithospermum erythrorhizon: insights into the phylogenetic relationship among Boraginaceae species and the maternal lineages of purple gromwells.</title>
        <authorList>
            <person name="Okada T."/>
            <person name="Watanabe K."/>
        </authorList>
    </citation>
    <scope>NUCLEOTIDE SEQUENCE [LARGE SCALE GENOMIC DNA]</scope>
</reference>
<dbReference type="Pfam" id="PF05078">
    <property type="entry name" value="DUF679"/>
    <property type="match status" value="1"/>
</dbReference>
<evidence type="ECO:0000256" key="1">
    <source>
        <dbReference type="ARBA" id="ARBA00004141"/>
    </source>
</evidence>
<evidence type="ECO:0000256" key="2">
    <source>
        <dbReference type="ARBA" id="ARBA00008707"/>
    </source>
</evidence>
<gene>
    <name evidence="7" type="ORF">LIER_26274</name>
</gene>
<keyword evidence="5 6" id="KW-0472">Membrane</keyword>
<feature type="transmembrane region" description="Helical" evidence="6">
    <location>
        <begin position="107"/>
        <end position="128"/>
    </location>
</feature>
<keyword evidence="4 6" id="KW-1133">Transmembrane helix</keyword>
<comment type="caution">
    <text evidence="7">The sequence shown here is derived from an EMBL/GenBank/DDBJ whole genome shotgun (WGS) entry which is preliminary data.</text>
</comment>
<evidence type="ECO:0000313" key="7">
    <source>
        <dbReference type="EMBL" id="GAA0172448.1"/>
    </source>
</evidence>
<evidence type="ECO:0000256" key="5">
    <source>
        <dbReference type="ARBA" id="ARBA00023136"/>
    </source>
</evidence>
<dbReference type="PANTHER" id="PTHR31621:SF1">
    <property type="entry name" value="PROTEIN DMP5"/>
    <property type="match status" value="1"/>
</dbReference>
<dbReference type="Proteomes" id="UP001454036">
    <property type="component" value="Unassembled WGS sequence"/>
</dbReference>
<dbReference type="GO" id="GO:0010256">
    <property type="term" value="P:endomembrane system organization"/>
    <property type="evidence" value="ECO:0007669"/>
    <property type="project" value="TreeGrafter"/>
</dbReference>
<evidence type="ECO:0000256" key="6">
    <source>
        <dbReference type="SAM" id="Phobius"/>
    </source>
</evidence>
<dbReference type="PANTHER" id="PTHR31621">
    <property type="entry name" value="PROTEIN DMP3"/>
    <property type="match status" value="1"/>
</dbReference>
<feature type="transmembrane region" description="Helical" evidence="6">
    <location>
        <begin position="140"/>
        <end position="158"/>
    </location>
</feature>
<comment type="subcellular location">
    <subcellularLocation>
        <location evidence="1">Membrane</location>
        <topology evidence="1">Multi-pass membrane protein</topology>
    </subcellularLocation>
</comment>
<comment type="similarity">
    <text evidence="2">Belongs to the plant DMP1 protein family.</text>
</comment>
<accession>A0AAV3R930</accession>
<sequence>MSINSLLFLKLSPMKKSSSSSLQNKETHSIVFNNVYIHHSFKFLNNNCVHKKLRQHILSTIMADHRRNPIICSDQKNGTTSDRRIKPLKLPESFSQRAISQTLESTANLASLLPSGTLLAFELLMPIFTNDGSCDTTTRPMTLVLLAILASTCFLASFTDSIEASDGQIYHGLATLKGLWIFDYPAASASGIPDDLSKYRVNIIDMVHAVSSVFVFVAIALKDNNVVQCFYPSPDHSTLEILDVVPIGIGLICSLLFVVFPSRRRGIGKPLKKE</sequence>
<evidence type="ECO:0000256" key="3">
    <source>
        <dbReference type="ARBA" id="ARBA00022692"/>
    </source>
</evidence>
<proteinExistence type="inferred from homology"/>
<evidence type="ECO:0000313" key="8">
    <source>
        <dbReference type="Proteomes" id="UP001454036"/>
    </source>
</evidence>
<keyword evidence="8" id="KW-1185">Reference proteome</keyword>
<feature type="transmembrane region" description="Helical" evidence="6">
    <location>
        <begin position="241"/>
        <end position="260"/>
    </location>
</feature>
<evidence type="ECO:0000256" key="4">
    <source>
        <dbReference type="ARBA" id="ARBA00022989"/>
    </source>
</evidence>
<dbReference type="InterPro" id="IPR007770">
    <property type="entry name" value="DMP"/>
</dbReference>
<dbReference type="GO" id="GO:0016020">
    <property type="term" value="C:membrane"/>
    <property type="evidence" value="ECO:0007669"/>
    <property type="project" value="UniProtKB-SubCell"/>
</dbReference>
<organism evidence="7 8">
    <name type="scientific">Lithospermum erythrorhizon</name>
    <name type="common">Purple gromwell</name>
    <name type="synonym">Lithospermum officinale var. erythrorhizon</name>
    <dbReference type="NCBI Taxonomy" id="34254"/>
    <lineage>
        <taxon>Eukaryota</taxon>
        <taxon>Viridiplantae</taxon>
        <taxon>Streptophyta</taxon>
        <taxon>Embryophyta</taxon>
        <taxon>Tracheophyta</taxon>
        <taxon>Spermatophyta</taxon>
        <taxon>Magnoliopsida</taxon>
        <taxon>eudicotyledons</taxon>
        <taxon>Gunneridae</taxon>
        <taxon>Pentapetalae</taxon>
        <taxon>asterids</taxon>
        <taxon>lamiids</taxon>
        <taxon>Boraginales</taxon>
        <taxon>Boraginaceae</taxon>
        <taxon>Boraginoideae</taxon>
        <taxon>Lithospermeae</taxon>
        <taxon>Lithospermum</taxon>
    </lineage>
</organism>
<keyword evidence="3 6" id="KW-0812">Transmembrane</keyword>
<name>A0AAV3R930_LITER</name>
<protein>
    <submittedName>
        <fullName evidence="7">Uncharacterized protein</fullName>
    </submittedName>
</protein>